<keyword evidence="3" id="KW-1185">Reference proteome</keyword>
<evidence type="ECO:0000313" key="3">
    <source>
        <dbReference type="Proteomes" id="UP000190857"/>
    </source>
</evidence>
<keyword evidence="2" id="KW-0436">Ligase</keyword>
<protein>
    <submittedName>
        <fullName evidence="2">2'-5' RNA ligase superfamily protein</fullName>
    </submittedName>
</protein>
<dbReference type="STRING" id="123320.SAMN06309945_0175"/>
<feature type="region of interest" description="Disordered" evidence="1">
    <location>
        <begin position="117"/>
        <end position="160"/>
    </location>
</feature>
<name>A0A1T5IAV5_9MICO</name>
<proteinExistence type="predicted"/>
<dbReference type="InterPro" id="IPR009097">
    <property type="entry name" value="Cyclic_Pdiesterase"/>
</dbReference>
<evidence type="ECO:0000313" key="2">
    <source>
        <dbReference type="EMBL" id="SKC36309.1"/>
    </source>
</evidence>
<organism evidence="2 3">
    <name type="scientific">Okibacterium fritillariae</name>
    <dbReference type="NCBI Taxonomy" id="123320"/>
    <lineage>
        <taxon>Bacteria</taxon>
        <taxon>Bacillati</taxon>
        <taxon>Actinomycetota</taxon>
        <taxon>Actinomycetes</taxon>
        <taxon>Micrococcales</taxon>
        <taxon>Microbacteriaceae</taxon>
        <taxon>Okibacterium</taxon>
    </lineage>
</organism>
<evidence type="ECO:0000256" key="1">
    <source>
        <dbReference type="SAM" id="MobiDB-lite"/>
    </source>
</evidence>
<dbReference type="RefSeq" id="WP_079727865.1">
    <property type="nucleotide sequence ID" value="NZ_FUZP01000001.1"/>
</dbReference>
<sequence>MSDVVSLELLLDRATEDAVRAEWAALADAGMSSLAPHTSPSNRPHVTLLVRPTLAPLDAGLLARIAATLPLAVTLGEPILFGDGDRRVFVRPVALTPELEELHRMLHAGVAVGEGPDRREVAGARGSQDVPLRASDRTGAFEGDDSPMDEDAPHTRPGEWTPHVTLARRLRVSDIPAARALVSGELHGRVTALRRWDAASKTVTELVG</sequence>
<dbReference type="EMBL" id="FUZP01000001">
    <property type="protein sequence ID" value="SKC36309.1"/>
    <property type="molecule type" value="Genomic_DNA"/>
</dbReference>
<reference evidence="2 3" key="1">
    <citation type="submission" date="2017-02" db="EMBL/GenBank/DDBJ databases">
        <authorList>
            <person name="Peterson S.W."/>
        </authorList>
    </citation>
    <scope>NUCLEOTIDE SEQUENCE [LARGE SCALE GENOMIC DNA]</scope>
    <source>
        <strain evidence="2 3">VKM Ac-2059</strain>
    </source>
</reference>
<dbReference type="OrthoDB" id="3397424at2"/>
<dbReference type="Proteomes" id="UP000190857">
    <property type="component" value="Unassembled WGS sequence"/>
</dbReference>
<gene>
    <name evidence="2" type="ORF">SAMN06309945_0175</name>
</gene>
<dbReference type="SUPFAM" id="SSF55144">
    <property type="entry name" value="LigT-like"/>
    <property type="match status" value="1"/>
</dbReference>
<dbReference type="Gene3D" id="3.90.1140.10">
    <property type="entry name" value="Cyclic phosphodiesterase"/>
    <property type="match status" value="1"/>
</dbReference>
<dbReference type="GO" id="GO:0016874">
    <property type="term" value="F:ligase activity"/>
    <property type="evidence" value="ECO:0007669"/>
    <property type="project" value="UniProtKB-KW"/>
</dbReference>
<accession>A0A1T5IAV5</accession>
<dbReference type="AlphaFoldDB" id="A0A1T5IAV5"/>